<dbReference type="EMBL" id="JAIWYP010000001">
    <property type="protein sequence ID" value="KAH3883257.1"/>
    <property type="molecule type" value="Genomic_DNA"/>
</dbReference>
<proteinExistence type="predicted"/>
<evidence type="ECO:0000313" key="2">
    <source>
        <dbReference type="Proteomes" id="UP000828390"/>
    </source>
</evidence>
<reference evidence="1" key="1">
    <citation type="journal article" date="2019" name="bioRxiv">
        <title>The Genome of the Zebra Mussel, Dreissena polymorpha: A Resource for Invasive Species Research.</title>
        <authorList>
            <person name="McCartney M.A."/>
            <person name="Auch B."/>
            <person name="Kono T."/>
            <person name="Mallez S."/>
            <person name="Zhang Y."/>
            <person name="Obille A."/>
            <person name="Becker A."/>
            <person name="Abrahante J.E."/>
            <person name="Garbe J."/>
            <person name="Badalamenti J.P."/>
            <person name="Herman A."/>
            <person name="Mangelson H."/>
            <person name="Liachko I."/>
            <person name="Sullivan S."/>
            <person name="Sone E.D."/>
            <person name="Koren S."/>
            <person name="Silverstein K.A.T."/>
            <person name="Beckman K.B."/>
            <person name="Gohl D.M."/>
        </authorList>
    </citation>
    <scope>NUCLEOTIDE SEQUENCE</scope>
    <source>
        <strain evidence="1">Duluth1</strain>
        <tissue evidence="1">Whole animal</tissue>
    </source>
</reference>
<evidence type="ECO:0000313" key="1">
    <source>
        <dbReference type="EMBL" id="KAH3883257.1"/>
    </source>
</evidence>
<dbReference type="AlphaFoldDB" id="A0A9D4MY33"/>
<organism evidence="1 2">
    <name type="scientific">Dreissena polymorpha</name>
    <name type="common">Zebra mussel</name>
    <name type="synonym">Mytilus polymorpha</name>
    <dbReference type="NCBI Taxonomy" id="45954"/>
    <lineage>
        <taxon>Eukaryota</taxon>
        <taxon>Metazoa</taxon>
        <taxon>Spiralia</taxon>
        <taxon>Lophotrochozoa</taxon>
        <taxon>Mollusca</taxon>
        <taxon>Bivalvia</taxon>
        <taxon>Autobranchia</taxon>
        <taxon>Heteroconchia</taxon>
        <taxon>Euheterodonta</taxon>
        <taxon>Imparidentia</taxon>
        <taxon>Neoheterodontei</taxon>
        <taxon>Myida</taxon>
        <taxon>Dreissenoidea</taxon>
        <taxon>Dreissenidae</taxon>
        <taxon>Dreissena</taxon>
    </lineage>
</organism>
<keyword evidence="2" id="KW-1185">Reference proteome</keyword>
<name>A0A9D4MY33_DREPO</name>
<protein>
    <submittedName>
        <fullName evidence="1">Uncharacterized protein</fullName>
    </submittedName>
</protein>
<gene>
    <name evidence="1" type="ORF">DPMN_007211</name>
</gene>
<dbReference type="Proteomes" id="UP000828390">
    <property type="component" value="Unassembled WGS sequence"/>
</dbReference>
<comment type="caution">
    <text evidence="1">The sequence shown here is derived from an EMBL/GenBank/DDBJ whole genome shotgun (WGS) entry which is preliminary data.</text>
</comment>
<reference evidence="1" key="2">
    <citation type="submission" date="2020-11" db="EMBL/GenBank/DDBJ databases">
        <authorList>
            <person name="McCartney M.A."/>
            <person name="Auch B."/>
            <person name="Kono T."/>
            <person name="Mallez S."/>
            <person name="Becker A."/>
            <person name="Gohl D.M."/>
            <person name="Silverstein K.A.T."/>
            <person name="Koren S."/>
            <person name="Bechman K.B."/>
            <person name="Herman A."/>
            <person name="Abrahante J.E."/>
            <person name="Garbe J."/>
        </authorList>
    </citation>
    <scope>NUCLEOTIDE SEQUENCE</scope>
    <source>
        <strain evidence="1">Duluth1</strain>
        <tissue evidence="1">Whole animal</tissue>
    </source>
</reference>
<sequence length="67" mass="7515">MSGVFTGYGKTILFVECRPDLERNSSMLQVVQVGNTNLAFHKSCDDDDNDDDQMMISPNLMAQTWLA</sequence>
<accession>A0A9D4MY33</accession>